<accession>A0A0H5Q5V6</accession>
<reference evidence="1" key="1">
    <citation type="submission" date="2015-06" db="EMBL/GenBank/DDBJ databases">
        <authorList>
            <person name="Joergensen T."/>
        </authorList>
    </citation>
    <scope>NUCLEOTIDE SEQUENCE</scope>
    <source>
        <strain evidence="1">RGFK1533</strain>
    </source>
</reference>
<sequence length="166" mass="17874">MSNFYFDDDPSIPGFYGEFVAAFWDEVSGAMFTPVRWEVEAEVTYLEDTTGQTTAVGTWAGASGTGKTNIDPLPYSTQFQVDWLTGVYAGGRQIRGKTYIPGLTEDTTTGGVFNSNVVGPYLDAATQLISDGNGAMRVYSPTRNTSAVITGATTTPKPAVLRSRRD</sequence>
<name>A0A0H5Q5V6_9ZZZZ</name>
<protein>
    <submittedName>
        <fullName evidence="1">Uncharacterized protein</fullName>
    </submittedName>
</protein>
<dbReference type="AlphaFoldDB" id="A0A0H5Q5V6"/>
<dbReference type="EMBL" id="LN854068">
    <property type="protein sequence ID" value="CRY97411.1"/>
    <property type="molecule type" value="Genomic_DNA"/>
</dbReference>
<reference evidence="1" key="2">
    <citation type="submission" date="2015-07" db="EMBL/GenBank/DDBJ databases">
        <title>Plasmids, circular viruses and viroids from rat gut.</title>
        <authorList>
            <person name="Jorgensen T.J."/>
            <person name="Hansen M.A."/>
            <person name="Xu Z."/>
            <person name="Tabak M.A."/>
            <person name="Sorensen S.J."/>
            <person name="Hansen L.H."/>
        </authorList>
    </citation>
    <scope>NUCLEOTIDE SEQUENCE</scope>
    <source>
        <strain evidence="1">RGFK1533</strain>
    </source>
</reference>
<proteinExistence type="predicted"/>
<organism evidence="1">
    <name type="scientific">uncultured prokaryote</name>
    <dbReference type="NCBI Taxonomy" id="198431"/>
    <lineage>
        <taxon>unclassified sequences</taxon>
        <taxon>environmental samples</taxon>
    </lineage>
</organism>
<evidence type="ECO:0000313" key="1">
    <source>
        <dbReference type="EMBL" id="CRY97411.1"/>
    </source>
</evidence>